<keyword evidence="5 8" id="KW-0547">Nucleotide-binding</keyword>
<gene>
    <name evidence="8 10" type="primary">tilS</name>
    <name evidence="10" type="ORF">GCM10007384_29210</name>
</gene>
<dbReference type="HAMAP" id="MF_01161">
    <property type="entry name" value="tRNA_Ile_lys_synt"/>
    <property type="match status" value="1"/>
</dbReference>
<dbReference type="InterPro" id="IPR012795">
    <property type="entry name" value="tRNA_Ile_lys_synt_N"/>
</dbReference>
<comment type="subcellular location">
    <subcellularLocation>
        <location evidence="1 8">Cytoplasm</location>
    </subcellularLocation>
</comment>
<dbReference type="Pfam" id="PF01171">
    <property type="entry name" value="ATP_bind_3"/>
    <property type="match status" value="1"/>
</dbReference>
<dbReference type="SUPFAM" id="SSF52402">
    <property type="entry name" value="Adenine nucleotide alpha hydrolases-like"/>
    <property type="match status" value="1"/>
</dbReference>
<keyword evidence="4 8" id="KW-0819">tRNA processing</keyword>
<comment type="caution">
    <text evidence="10">The sequence shown here is derived from an EMBL/GenBank/DDBJ whole genome shotgun (WGS) entry which is preliminary data.</text>
</comment>
<protein>
    <recommendedName>
        <fullName evidence="8">tRNA(Ile)-lysidine synthase</fullName>
        <ecNumber evidence="8">6.3.4.19</ecNumber>
    </recommendedName>
    <alternativeName>
        <fullName evidence="8">tRNA(Ile)-2-lysyl-cytidine synthase</fullName>
    </alternativeName>
    <alternativeName>
        <fullName evidence="8">tRNA(Ile)-lysidine synthetase</fullName>
    </alternativeName>
</protein>
<dbReference type="SMART" id="SM00977">
    <property type="entry name" value="TilS_C"/>
    <property type="match status" value="1"/>
</dbReference>
<evidence type="ECO:0000256" key="1">
    <source>
        <dbReference type="ARBA" id="ARBA00004496"/>
    </source>
</evidence>
<comment type="similarity">
    <text evidence="8">Belongs to the tRNA(Ile)-lysidine synthase family.</text>
</comment>
<dbReference type="EMBL" id="BMWS01000021">
    <property type="protein sequence ID" value="GGX26240.1"/>
    <property type="molecule type" value="Genomic_DNA"/>
</dbReference>
<accession>A0A918JXW8</accession>
<dbReference type="AlphaFoldDB" id="A0A918JXW8"/>
<dbReference type="PANTHER" id="PTHR43033:SF1">
    <property type="entry name" value="TRNA(ILE)-LYSIDINE SYNTHASE-RELATED"/>
    <property type="match status" value="1"/>
</dbReference>
<dbReference type="GO" id="GO:0005524">
    <property type="term" value="F:ATP binding"/>
    <property type="evidence" value="ECO:0007669"/>
    <property type="project" value="UniProtKB-UniRule"/>
</dbReference>
<organism evidence="10 11">
    <name type="scientific">Aquimarina muelleri</name>
    <dbReference type="NCBI Taxonomy" id="279356"/>
    <lineage>
        <taxon>Bacteria</taxon>
        <taxon>Pseudomonadati</taxon>
        <taxon>Bacteroidota</taxon>
        <taxon>Flavobacteriia</taxon>
        <taxon>Flavobacteriales</taxon>
        <taxon>Flavobacteriaceae</taxon>
        <taxon>Aquimarina</taxon>
    </lineage>
</organism>
<keyword evidence="11" id="KW-1185">Reference proteome</keyword>
<keyword evidence="3 8" id="KW-0436">Ligase</keyword>
<evidence type="ECO:0000256" key="2">
    <source>
        <dbReference type="ARBA" id="ARBA00022490"/>
    </source>
</evidence>
<evidence type="ECO:0000256" key="5">
    <source>
        <dbReference type="ARBA" id="ARBA00022741"/>
    </source>
</evidence>
<evidence type="ECO:0000259" key="9">
    <source>
        <dbReference type="SMART" id="SM00977"/>
    </source>
</evidence>
<feature type="domain" description="Lysidine-tRNA(Ile) synthetase C-terminal" evidence="9">
    <location>
        <begin position="363"/>
        <end position="435"/>
    </location>
</feature>
<comment type="function">
    <text evidence="8">Ligates lysine onto the cytidine present at position 34 of the AUA codon-specific tRNA(Ile) that contains the anticodon CAU, in an ATP-dependent manner. Cytidine is converted to lysidine, thus changing the amino acid specificity of the tRNA from methionine to isoleucine.</text>
</comment>
<dbReference type="GO" id="GO:0005737">
    <property type="term" value="C:cytoplasm"/>
    <property type="evidence" value="ECO:0007669"/>
    <property type="project" value="UniProtKB-SubCell"/>
</dbReference>
<evidence type="ECO:0000256" key="7">
    <source>
        <dbReference type="ARBA" id="ARBA00048539"/>
    </source>
</evidence>
<sequence>MLLQEFRNHIITNFPFLSGSKLLIACSGGLDSIVLVKLLDTLEIDFSVAHCNFKLRGKESDGDEKFIIKLAEKLHIPFFRIDFDTKKYAKEHKLSIQMAARDLRYDWFKKLATEHGFDYILTAHHADDNLETFLINLSRGTGIEGLTGIPEINEIFIRPLLPFSRTEILKFAKDNVLDWREDSSNSSIKYLRNNLRHEVVPNLKLVNPRFLSNFNTTIEYLKQSNEFIQGQISYLKKELFETSDKGYIKISICKLGEFGNPRTNLYFLLKDYGFKAWGDIEQIITAQSGKQVFSESHRLVKDRGYLLLTDIPEEISYREYSIPEEESMIMIPSGALKFKVVVGISDTNLNTVYVDKEKLKYPLIVRKWKEGDYFYPLGMKGKKKLSKYFKDEKLSLLAKERVWLLCSGKEIIWIINYRADNRYKISPQTKQILKITLI</sequence>
<dbReference type="GO" id="GO:0006400">
    <property type="term" value="P:tRNA modification"/>
    <property type="evidence" value="ECO:0007669"/>
    <property type="project" value="UniProtKB-UniRule"/>
</dbReference>
<dbReference type="InterPro" id="IPR011063">
    <property type="entry name" value="TilS/TtcA_N"/>
</dbReference>
<dbReference type="InterPro" id="IPR014729">
    <property type="entry name" value="Rossmann-like_a/b/a_fold"/>
</dbReference>
<dbReference type="NCBIfam" id="TIGR02433">
    <property type="entry name" value="lysidine_TilS_C"/>
    <property type="match status" value="1"/>
</dbReference>
<evidence type="ECO:0000313" key="10">
    <source>
        <dbReference type="EMBL" id="GGX26240.1"/>
    </source>
</evidence>
<dbReference type="Gene3D" id="3.40.50.620">
    <property type="entry name" value="HUPs"/>
    <property type="match status" value="1"/>
</dbReference>
<dbReference type="RefSeq" id="WP_308427906.1">
    <property type="nucleotide sequence ID" value="NZ_BMWS01000021.1"/>
</dbReference>
<reference evidence="10 11" key="1">
    <citation type="journal article" date="2014" name="Int. J. Syst. Evol. Microbiol.">
        <title>Complete genome sequence of Corynebacterium casei LMG S-19264T (=DSM 44701T), isolated from a smear-ripened cheese.</title>
        <authorList>
            <consortium name="US DOE Joint Genome Institute (JGI-PGF)"/>
            <person name="Walter F."/>
            <person name="Albersmeier A."/>
            <person name="Kalinowski J."/>
            <person name="Ruckert C."/>
        </authorList>
    </citation>
    <scope>NUCLEOTIDE SEQUENCE [LARGE SCALE GENOMIC DNA]</scope>
    <source>
        <strain evidence="10 11">KCTC 12285</strain>
    </source>
</reference>
<keyword evidence="2 8" id="KW-0963">Cytoplasm</keyword>
<evidence type="ECO:0000256" key="4">
    <source>
        <dbReference type="ARBA" id="ARBA00022694"/>
    </source>
</evidence>
<dbReference type="SUPFAM" id="SSF56037">
    <property type="entry name" value="PheT/TilS domain"/>
    <property type="match status" value="1"/>
</dbReference>
<dbReference type="NCBIfam" id="TIGR02432">
    <property type="entry name" value="lysidine_TilS_N"/>
    <property type="match status" value="1"/>
</dbReference>
<evidence type="ECO:0000256" key="8">
    <source>
        <dbReference type="HAMAP-Rule" id="MF_01161"/>
    </source>
</evidence>
<dbReference type="EC" id="6.3.4.19" evidence="8"/>
<dbReference type="Pfam" id="PF11734">
    <property type="entry name" value="TilS_C"/>
    <property type="match status" value="1"/>
</dbReference>
<proteinExistence type="inferred from homology"/>
<comment type="catalytic activity">
    <reaction evidence="7 8">
        <text>cytidine(34) in tRNA(Ile2) + L-lysine + ATP = lysidine(34) in tRNA(Ile2) + AMP + diphosphate + H(+)</text>
        <dbReference type="Rhea" id="RHEA:43744"/>
        <dbReference type="Rhea" id="RHEA-COMP:10625"/>
        <dbReference type="Rhea" id="RHEA-COMP:10670"/>
        <dbReference type="ChEBI" id="CHEBI:15378"/>
        <dbReference type="ChEBI" id="CHEBI:30616"/>
        <dbReference type="ChEBI" id="CHEBI:32551"/>
        <dbReference type="ChEBI" id="CHEBI:33019"/>
        <dbReference type="ChEBI" id="CHEBI:82748"/>
        <dbReference type="ChEBI" id="CHEBI:83665"/>
        <dbReference type="ChEBI" id="CHEBI:456215"/>
        <dbReference type="EC" id="6.3.4.19"/>
    </reaction>
</comment>
<dbReference type="InterPro" id="IPR012094">
    <property type="entry name" value="tRNA_Ile_lys_synt"/>
</dbReference>
<dbReference type="CDD" id="cd01992">
    <property type="entry name" value="TilS_N"/>
    <property type="match status" value="1"/>
</dbReference>
<evidence type="ECO:0000313" key="11">
    <source>
        <dbReference type="Proteomes" id="UP000601108"/>
    </source>
</evidence>
<keyword evidence="6 8" id="KW-0067">ATP-binding</keyword>
<feature type="binding site" evidence="8">
    <location>
        <begin position="27"/>
        <end position="32"/>
    </location>
    <ligand>
        <name>ATP</name>
        <dbReference type="ChEBI" id="CHEBI:30616"/>
    </ligand>
</feature>
<evidence type="ECO:0000256" key="3">
    <source>
        <dbReference type="ARBA" id="ARBA00022598"/>
    </source>
</evidence>
<name>A0A918JXW8_9FLAO</name>
<dbReference type="PANTHER" id="PTHR43033">
    <property type="entry name" value="TRNA(ILE)-LYSIDINE SYNTHASE-RELATED"/>
    <property type="match status" value="1"/>
</dbReference>
<comment type="domain">
    <text evidence="8">The N-terminal region contains the highly conserved SGGXDS motif, predicted to be a P-loop motif involved in ATP binding.</text>
</comment>
<evidence type="ECO:0000256" key="6">
    <source>
        <dbReference type="ARBA" id="ARBA00022840"/>
    </source>
</evidence>
<dbReference type="GO" id="GO:0032267">
    <property type="term" value="F:tRNA(Ile)-lysidine synthase activity"/>
    <property type="evidence" value="ECO:0007669"/>
    <property type="project" value="UniProtKB-EC"/>
</dbReference>
<dbReference type="InterPro" id="IPR012796">
    <property type="entry name" value="Lysidine-tRNA-synth_C"/>
</dbReference>
<dbReference type="Proteomes" id="UP000601108">
    <property type="component" value="Unassembled WGS sequence"/>
</dbReference>